<dbReference type="PANTHER" id="PTHR30537:SF72">
    <property type="entry name" value="LYSR FAMILY TRANSCRIPTIONAL REGULATOR"/>
    <property type="match status" value="1"/>
</dbReference>
<dbReference type="FunFam" id="3.40.190.290:FF:000001">
    <property type="entry name" value="Transcriptional regulator, LysR family"/>
    <property type="match status" value="1"/>
</dbReference>
<dbReference type="PANTHER" id="PTHR30537">
    <property type="entry name" value="HTH-TYPE TRANSCRIPTIONAL REGULATOR"/>
    <property type="match status" value="1"/>
</dbReference>
<dbReference type="GO" id="GO:0006351">
    <property type="term" value="P:DNA-templated transcription"/>
    <property type="evidence" value="ECO:0007669"/>
    <property type="project" value="TreeGrafter"/>
</dbReference>
<keyword evidence="7" id="KW-1185">Reference proteome</keyword>
<proteinExistence type="inferred from homology"/>
<evidence type="ECO:0000256" key="2">
    <source>
        <dbReference type="ARBA" id="ARBA00023015"/>
    </source>
</evidence>
<evidence type="ECO:0000256" key="1">
    <source>
        <dbReference type="ARBA" id="ARBA00009437"/>
    </source>
</evidence>
<dbReference type="InterPro" id="IPR058163">
    <property type="entry name" value="LysR-type_TF_proteobact-type"/>
</dbReference>
<dbReference type="EMBL" id="RZIJ01000026">
    <property type="protein sequence ID" value="RUQ65255.1"/>
    <property type="molecule type" value="Genomic_DNA"/>
</dbReference>
<keyword evidence="3" id="KW-0238">DNA-binding</keyword>
<dbReference type="GO" id="GO:0043565">
    <property type="term" value="F:sequence-specific DNA binding"/>
    <property type="evidence" value="ECO:0007669"/>
    <property type="project" value="TreeGrafter"/>
</dbReference>
<gene>
    <name evidence="6" type="ORF">EJ913_25395</name>
</gene>
<dbReference type="CDD" id="cd08472">
    <property type="entry name" value="PBP2_CrgA_like_3"/>
    <property type="match status" value="1"/>
</dbReference>
<dbReference type="OrthoDB" id="9812435at2"/>
<keyword evidence="4" id="KW-0804">Transcription</keyword>
<evidence type="ECO:0000259" key="5">
    <source>
        <dbReference type="PROSITE" id="PS50931"/>
    </source>
</evidence>
<evidence type="ECO:0000256" key="4">
    <source>
        <dbReference type="ARBA" id="ARBA00023163"/>
    </source>
</evidence>
<organism evidence="6 7">
    <name type="scientific">Azospirillum doebereinerae</name>
    <dbReference type="NCBI Taxonomy" id="92933"/>
    <lineage>
        <taxon>Bacteria</taxon>
        <taxon>Pseudomonadati</taxon>
        <taxon>Pseudomonadota</taxon>
        <taxon>Alphaproteobacteria</taxon>
        <taxon>Rhodospirillales</taxon>
        <taxon>Azospirillaceae</taxon>
        <taxon>Azospirillum</taxon>
    </lineage>
</organism>
<dbReference type="SUPFAM" id="SSF46785">
    <property type="entry name" value="Winged helix' DNA-binding domain"/>
    <property type="match status" value="1"/>
</dbReference>
<protein>
    <submittedName>
        <fullName evidence="6">LysR family transcriptional regulator</fullName>
    </submittedName>
</protein>
<dbReference type="InterPro" id="IPR036390">
    <property type="entry name" value="WH_DNA-bd_sf"/>
</dbReference>
<dbReference type="InterPro" id="IPR036388">
    <property type="entry name" value="WH-like_DNA-bd_sf"/>
</dbReference>
<evidence type="ECO:0000313" key="7">
    <source>
        <dbReference type="Proteomes" id="UP000280346"/>
    </source>
</evidence>
<dbReference type="Pfam" id="PF00126">
    <property type="entry name" value="HTH_1"/>
    <property type="match status" value="1"/>
</dbReference>
<dbReference type="Gene3D" id="3.40.190.290">
    <property type="match status" value="1"/>
</dbReference>
<dbReference type="PROSITE" id="PS50931">
    <property type="entry name" value="HTH_LYSR"/>
    <property type="match status" value="1"/>
</dbReference>
<dbReference type="InterPro" id="IPR000847">
    <property type="entry name" value="LysR_HTH_N"/>
</dbReference>
<dbReference type="GO" id="GO:0003700">
    <property type="term" value="F:DNA-binding transcription factor activity"/>
    <property type="evidence" value="ECO:0007669"/>
    <property type="project" value="InterPro"/>
</dbReference>
<comment type="similarity">
    <text evidence="1">Belongs to the LysR transcriptional regulatory family.</text>
</comment>
<name>A0A433J2E0_9PROT</name>
<dbReference type="AlphaFoldDB" id="A0A433J2E0"/>
<evidence type="ECO:0000256" key="3">
    <source>
        <dbReference type="ARBA" id="ARBA00023125"/>
    </source>
</evidence>
<dbReference type="Pfam" id="PF03466">
    <property type="entry name" value="LysR_substrate"/>
    <property type="match status" value="1"/>
</dbReference>
<dbReference type="SUPFAM" id="SSF53850">
    <property type="entry name" value="Periplasmic binding protein-like II"/>
    <property type="match status" value="1"/>
</dbReference>
<keyword evidence="2" id="KW-0805">Transcription regulation</keyword>
<reference evidence="6 7" key="1">
    <citation type="submission" date="2018-12" db="EMBL/GenBank/DDBJ databases">
        <authorList>
            <person name="Yang Y."/>
        </authorList>
    </citation>
    <scope>NUCLEOTIDE SEQUENCE [LARGE SCALE GENOMIC DNA]</scope>
    <source>
        <strain evidence="6 7">GSF71</strain>
    </source>
</reference>
<evidence type="ECO:0000313" key="6">
    <source>
        <dbReference type="EMBL" id="RUQ65255.1"/>
    </source>
</evidence>
<dbReference type="Gene3D" id="1.10.10.10">
    <property type="entry name" value="Winged helix-like DNA-binding domain superfamily/Winged helix DNA-binding domain"/>
    <property type="match status" value="1"/>
</dbReference>
<dbReference type="RefSeq" id="WP_127003193.1">
    <property type="nucleotide sequence ID" value="NZ_CP173191.1"/>
</dbReference>
<dbReference type="FunFam" id="1.10.10.10:FF:000001">
    <property type="entry name" value="LysR family transcriptional regulator"/>
    <property type="match status" value="1"/>
</dbReference>
<dbReference type="Proteomes" id="UP000280346">
    <property type="component" value="Unassembled WGS sequence"/>
</dbReference>
<comment type="caution">
    <text evidence="6">The sequence shown here is derived from an EMBL/GenBank/DDBJ whole genome shotgun (WGS) entry which is preliminary data.</text>
</comment>
<dbReference type="InterPro" id="IPR005119">
    <property type="entry name" value="LysR_subst-bd"/>
</dbReference>
<accession>A0A433J2E0</accession>
<feature type="domain" description="HTH lysR-type" evidence="5">
    <location>
        <begin position="1"/>
        <end position="59"/>
    </location>
</feature>
<sequence>MDKLHAMRVFARVVEVNSFTKAADTLGLPRASVTTTIQNLEAALGVRLLQRTTRKLSLTLDGAAYLEGATRILSDVEEVEASFTSARKTPRGRLRVDMPGSLGRLVIIPAIHEFHARYPDIEIMIGMSDRPIDLIQEGVDCVLRVGDLQDSSLIARRVGAFRPVTVASPAYFARHGTPKTIEDLERHIAVNYFTRTGKLMEFSFERDGVVQEVKMAGNVAVNDADAYVTCALEGLGLGQTARFMVLPHLRSGALVEVLGEWRPALMPLSALYPHNRHLSPKVRAFVDWVAELFEGCPLMQGEDIPGYDCGAEAKPKTVPVAVDSVAMDQDSACLCVM</sequence>